<gene>
    <name evidence="4" type="ORF">E5676_scaffold111G00300</name>
    <name evidence="3" type="ORF">E6C27_scaffold54G001290</name>
</gene>
<organism evidence="3 5">
    <name type="scientific">Cucumis melo var. makuwa</name>
    <name type="common">Oriental melon</name>
    <dbReference type="NCBI Taxonomy" id="1194695"/>
    <lineage>
        <taxon>Eukaryota</taxon>
        <taxon>Viridiplantae</taxon>
        <taxon>Streptophyta</taxon>
        <taxon>Embryophyta</taxon>
        <taxon>Tracheophyta</taxon>
        <taxon>Spermatophyta</taxon>
        <taxon>Magnoliopsida</taxon>
        <taxon>eudicotyledons</taxon>
        <taxon>Gunneridae</taxon>
        <taxon>Pentapetalae</taxon>
        <taxon>rosids</taxon>
        <taxon>fabids</taxon>
        <taxon>Cucurbitales</taxon>
        <taxon>Cucurbitaceae</taxon>
        <taxon>Benincaseae</taxon>
        <taxon>Cucumis</taxon>
    </lineage>
</organism>
<dbReference type="AlphaFoldDB" id="A0A5A7V1M0"/>
<reference evidence="5 6" key="1">
    <citation type="submission" date="2019-08" db="EMBL/GenBank/DDBJ databases">
        <title>Draft genome sequences of two oriental melons (Cucumis melo L. var makuwa).</title>
        <authorList>
            <person name="Kwon S.-Y."/>
        </authorList>
    </citation>
    <scope>NUCLEOTIDE SEQUENCE [LARGE SCALE GENOMIC DNA]</scope>
    <source>
        <strain evidence="6">cv. Chang Bougi</strain>
        <strain evidence="5">cv. SW 3</strain>
        <tissue evidence="3">Leaf</tissue>
    </source>
</reference>
<dbReference type="Pfam" id="PF20167">
    <property type="entry name" value="Transposase_32"/>
    <property type="match status" value="1"/>
</dbReference>
<dbReference type="EMBL" id="SSTE01006004">
    <property type="protein sequence ID" value="KAA0059679.1"/>
    <property type="molecule type" value="Genomic_DNA"/>
</dbReference>
<evidence type="ECO:0000313" key="3">
    <source>
        <dbReference type="EMBL" id="KAA0059679.1"/>
    </source>
</evidence>
<name>A0A5A7V1M0_CUCMM</name>
<proteinExistence type="predicted"/>
<dbReference type="Proteomes" id="UP000321947">
    <property type="component" value="Unassembled WGS sequence"/>
</dbReference>
<evidence type="ECO:0000259" key="2">
    <source>
        <dbReference type="Pfam" id="PF20167"/>
    </source>
</evidence>
<protein>
    <recommendedName>
        <fullName evidence="2">Putative plant transposon protein domain-containing protein</fullName>
    </recommendedName>
</protein>
<evidence type="ECO:0000313" key="5">
    <source>
        <dbReference type="Proteomes" id="UP000321393"/>
    </source>
</evidence>
<comment type="caution">
    <text evidence="3">The sequence shown here is derived from an EMBL/GenBank/DDBJ whole genome shotgun (WGS) entry which is preliminary data.</text>
</comment>
<accession>A0A5A7V1M0</accession>
<evidence type="ECO:0000256" key="1">
    <source>
        <dbReference type="SAM" id="MobiDB-lite"/>
    </source>
</evidence>
<dbReference type="EMBL" id="SSTD01003515">
    <property type="protein sequence ID" value="TYK26117.1"/>
    <property type="molecule type" value="Genomic_DNA"/>
</dbReference>
<dbReference type="Proteomes" id="UP000321393">
    <property type="component" value="Unassembled WGS sequence"/>
</dbReference>
<feature type="region of interest" description="Disordered" evidence="1">
    <location>
        <begin position="1"/>
        <end position="20"/>
    </location>
</feature>
<dbReference type="InterPro" id="IPR046796">
    <property type="entry name" value="Transposase_32_dom"/>
</dbReference>
<evidence type="ECO:0000313" key="6">
    <source>
        <dbReference type="Proteomes" id="UP000321947"/>
    </source>
</evidence>
<evidence type="ECO:0000313" key="4">
    <source>
        <dbReference type="EMBL" id="TYK26117.1"/>
    </source>
</evidence>
<feature type="domain" description="Putative plant transposon protein" evidence="2">
    <location>
        <begin position="189"/>
        <end position="309"/>
    </location>
</feature>
<sequence length="419" mass="46226">MPVQEEVDTGSALKDAENASRASKTHIFDMDFDDLDNVPLDRLLKKSSIPDVATAKCTYPILSVHSQESSSFEGVFVPTLGLHHASNVEPGPSHHSSVPDNVTTSNLHVKLAPALTNEPIVTEGRTDVHADETPANDEDNVELVGTGVHDDEIPVNENIEPYRRIADEVNVLDKHHSCLSVMSFIEKAGLIKTISNVGPFYPQLIREFIVNLLADFNDPSSPDYQTVHIRGLKFKISLVVTNGFLVNNGSPDCSPSIPSNEVLASILYAGTLSYWPVNGIPTIALSVKYVILQKIGITNWLPSSHASNTFSKQFVLDIDHDMRPSRGPRMFNTNDWDENVDCFFVYQELASKIVNSLIAESRALSTSINLLFERWLEVHSLIRHLAPSTSVRDHGSELYFLLVQGESSGKDGCWLLDVG</sequence>